<organism evidence="1">
    <name type="scientific">marine metagenome</name>
    <dbReference type="NCBI Taxonomy" id="408172"/>
    <lineage>
        <taxon>unclassified sequences</taxon>
        <taxon>metagenomes</taxon>
        <taxon>ecological metagenomes</taxon>
    </lineage>
</organism>
<name>A0A382WYQ1_9ZZZZ</name>
<dbReference type="EMBL" id="UINC01163430">
    <property type="protein sequence ID" value="SVD63739.1"/>
    <property type="molecule type" value="Genomic_DNA"/>
</dbReference>
<dbReference type="AlphaFoldDB" id="A0A382WYQ1"/>
<evidence type="ECO:0000313" key="1">
    <source>
        <dbReference type="EMBL" id="SVD63739.1"/>
    </source>
</evidence>
<reference evidence="1" key="1">
    <citation type="submission" date="2018-05" db="EMBL/GenBank/DDBJ databases">
        <authorList>
            <person name="Lanie J.A."/>
            <person name="Ng W.-L."/>
            <person name="Kazmierczak K.M."/>
            <person name="Andrzejewski T.M."/>
            <person name="Davidsen T.M."/>
            <person name="Wayne K.J."/>
            <person name="Tettelin H."/>
            <person name="Glass J.I."/>
            <person name="Rusch D."/>
            <person name="Podicherti R."/>
            <person name="Tsui H.-C.T."/>
            <person name="Winkler M.E."/>
        </authorList>
    </citation>
    <scope>NUCLEOTIDE SEQUENCE</scope>
</reference>
<proteinExistence type="predicted"/>
<protein>
    <submittedName>
        <fullName evidence="1">Uncharacterized protein</fullName>
    </submittedName>
</protein>
<sequence>MTWFWNGTYWELKSTTSKFTASDDPPSSYTEGDFWYESDTGKLFIRYDST</sequence>
<gene>
    <name evidence="1" type="ORF">METZ01_LOCUS416593</name>
</gene>
<feature type="non-terminal residue" evidence="1">
    <location>
        <position position="50"/>
    </location>
</feature>
<accession>A0A382WYQ1</accession>